<dbReference type="Gene3D" id="3.30.70.3040">
    <property type="match status" value="1"/>
</dbReference>
<keyword evidence="5 10" id="KW-0132">Cell division</keyword>
<evidence type="ECO:0000259" key="13">
    <source>
        <dbReference type="Pfam" id="PF18075"/>
    </source>
</evidence>
<dbReference type="InterPro" id="IPR004513">
    <property type="entry name" value="FtsX"/>
</dbReference>
<keyword evidence="9 10" id="KW-0131">Cell cycle</keyword>
<evidence type="ECO:0000256" key="9">
    <source>
        <dbReference type="ARBA" id="ARBA00023306"/>
    </source>
</evidence>
<keyword evidence="6 11" id="KW-0812">Transmembrane</keyword>
<evidence type="ECO:0000256" key="3">
    <source>
        <dbReference type="ARBA" id="ARBA00021907"/>
    </source>
</evidence>
<evidence type="ECO:0000256" key="11">
    <source>
        <dbReference type="SAM" id="Phobius"/>
    </source>
</evidence>
<proteinExistence type="inferred from homology"/>
<feature type="transmembrane region" description="Helical" evidence="11">
    <location>
        <begin position="173"/>
        <end position="198"/>
    </location>
</feature>
<dbReference type="GO" id="GO:0051301">
    <property type="term" value="P:cell division"/>
    <property type="evidence" value="ECO:0007669"/>
    <property type="project" value="UniProtKB-KW"/>
</dbReference>
<comment type="similarity">
    <text evidence="2 10">Belongs to the ABC-4 integral membrane protein family. FtsX subfamily.</text>
</comment>
<feature type="domain" description="ABC3 transporter permease C-terminal" evidence="12">
    <location>
        <begin position="178"/>
        <end position="290"/>
    </location>
</feature>
<dbReference type="OrthoDB" id="9813411at2"/>
<organism evidence="14 15">
    <name type="scientific">Roseivirga seohaensis subsp. aquiponti</name>
    <dbReference type="NCBI Taxonomy" id="1566026"/>
    <lineage>
        <taxon>Bacteria</taxon>
        <taxon>Pseudomonadati</taxon>
        <taxon>Bacteroidota</taxon>
        <taxon>Cytophagia</taxon>
        <taxon>Cytophagales</taxon>
        <taxon>Roseivirgaceae</taxon>
        <taxon>Roseivirga</taxon>
    </lineage>
</organism>
<gene>
    <name evidence="14" type="ORF">OB69_17375</name>
</gene>
<comment type="subcellular location">
    <subcellularLocation>
        <location evidence="1">Cell membrane</location>
        <topology evidence="1">Multi-pass membrane protein</topology>
    </subcellularLocation>
</comment>
<dbReference type="Pfam" id="PF02687">
    <property type="entry name" value="FtsX"/>
    <property type="match status" value="1"/>
</dbReference>
<evidence type="ECO:0000256" key="2">
    <source>
        <dbReference type="ARBA" id="ARBA00007379"/>
    </source>
</evidence>
<dbReference type="GO" id="GO:0005886">
    <property type="term" value="C:plasma membrane"/>
    <property type="evidence" value="ECO:0007669"/>
    <property type="project" value="UniProtKB-SubCell"/>
</dbReference>
<dbReference type="AlphaFoldDB" id="A0A0L8AGG5"/>
<dbReference type="PIRSF" id="PIRSF003097">
    <property type="entry name" value="FtsX"/>
    <property type="match status" value="1"/>
</dbReference>
<keyword evidence="7 11" id="KW-1133">Transmembrane helix</keyword>
<evidence type="ECO:0000256" key="6">
    <source>
        <dbReference type="ARBA" id="ARBA00022692"/>
    </source>
</evidence>
<keyword evidence="4 10" id="KW-1003">Cell membrane</keyword>
<dbReference type="EMBL" id="JSVA01000023">
    <property type="protein sequence ID" value="KOF01483.1"/>
    <property type="molecule type" value="Genomic_DNA"/>
</dbReference>
<name>A0A0L8AGG5_9BACT</name>
<dbReference type="Pfam" id="PF18075">
    <property type="entry name" value="FtsX_ECD"/>
    <property type="match status" value="1"/>
</dbReference>
<dbReference type="RefSeq" id="WP_053225029.1">
    <property type="nucleotide sequence ID" value="NZ_JSVA01000023.1"/>
</dbReference>
<feature type="domain" description="FtsX extracellular" evidence="13">
    <location>
        <begin position="54"/>
        <end position="154"/>
    </location>
</feature>
<evidence type="ECO:0000313" key="15">
    <source>
        <dbReference type="Proteomes" id="UP000036908"/>
    </source>
</evidence>
<dbReference type="InterPro" id="IPR040690">
    <property type="entry name" value="FtsX_ECD"/>
</dbReference>
<feature type="transmembrane region" description="Helical" evidence="11">
    <location>
        <begin position="265"/>
        <end position="284"/>
    </location>
</feature>
<keyword evidence="15" id="KW-1185">Reference proteome</keyword>
<evidence type="ECO:0000256" key="1">
    <source>
        <dbReference type="ARBA" id="ARBA00004651"/>
    </source>
</evidence>
<feature type="transmembrane region" description="Helical" evidence="11">
    <location>
        <begin position="226"/>
        <end position="245"/>
    </location>
</feature>
<evidence type="ECO:0000256" key="5">
    <source>
        <dbReference type="ARBA" id="ARBA00022618"/>
    </source>
</evidence>
<comment type="caution">
    <text evidence="14">The sequence shown here is derived from an EMBL/GenBank/DDBJ whole genome shotgun (WGS) entry which is preliminary data.</text>
</comment>
<dbReference type="PANTHER" id="PTHR47755">
    <property type="entry name" value="CELL DIVISION PROTEIN FTSX"/>
    <property type="match status" value="1"/>
</dbReference>
<evidence type="ECO:0000259" key="12">
    <source>
        <dbReference type="Pfam" id="PF02687"/>
    </source>
</evidence>
<dbReference type="PATRIC" id="fig|1566026.4.peg.1918"/>
<dbReference type="PANTHER" id="PTHR47755:SF1">
    <property type="entry name" value="CELL DIVISION PROTEIN FTSX"/>
    <property type="match status" value="1"/>
</dbReference>
<evidence type="ECO:0000256" key="7">
    <source>
        <dbReference type="ARBA" id="ARBA00022989"/>
    </source>
</evidence>
<dbReference type="InterPro" id="IPR003838">
    <property type="entry name" value="ABC3_permease_C"/>
</dbReference>
<keyword evidence="8 10" id="KW-0472">Membrane</keyword>
<evidence type="ECO:0000256" key="4">
    <source>
        <dbReference type="ARBA" id="ARBA00022475"/>
    </source>
</evidence>
<evidence type="ECO:0000256" key="10">
    <source>
        <dbReference type="PIRNR" id="PIRNR003097"/>
    </source>
</evidence>
<evidence type="ECO:0000256" key="8">
    <source>
        <dbReference type="ARBA" id="ARBA00023136"/>
    </source>
</evidence>
<protein>
    <recommendedName>
        <fullName evidence="3 10">Cell division protein FtsX</fullName>
    </recommendedName>
</protein>
<sequence length="299" mass="33775">MNKQEKKVRRKKKVGSYQYGSVIFSVTLALFVVGLFGMLLLHTNRLTSVIQENIEIQVYLNKNTSENQRNRIQREISTSPYVLKKEDKPQITFISKEEAAQQFVKDTGEDFSEFLGDNPLRDALVVNIAPEFQTNAKLDSIANKIETISGVYEVTFVESLVDSINKNLRNIGLILLGFATILLIVVVMLINNTIKLALFSQRFLIRSMQLVGATSGFIKKPFLKRALFHGAIAGVASSLLLYGLLQFANTKIERLAELQQEVFILALYGLLIILGSFIAFISTYRAMNKYLKMSLDELY</sequence>
<feature type="transmembrane region" description="Helical" evidence="11">
    <location>
        <begin position="21"/>
        <end position="41"/>
    </location>
</feature>
<reference evidence="15" key="1">
    <citation type="submission" date="2014-11" db="EMBL/GenBank/DDBJ databases">
        <title>Genome sequencing of Roseivirga sp. D-25.</title>
        <authorList>
            <person name="Selvaratnam C."/>
            <person name="Thevarajoo S."/>
            <person name="Goh K.M."/>
            <person name="Eee R."/>
            <person name="Chan K.-G."/>
            <person name="Chong C.S."/>
        </authorList>
    </citation>
    <scope>NUCLEOTIDE SEQUENCE [LARGE SCALE GENOMIC DNA]</scope>
    <source>
        <strain evidence="15">D-25</strain>
    </source>
</reference>
<evidence type="ECO:0000313" key="14">
    <source>
        <dbReference type="EMBL" id="KOF01483.1"/>
    </source>
</evidence>
<accession>A0A0L8AGG5</accession>
<dbReference type="Proteomes" id="UP000036908">
    <property type="component" value="Unassembled WGS sequence"/>
</dbReference>